<protein>
    <submittedName>
        <fullName evidence="1">Uncharacterized protein</fullName>
    </submittedName>
</protein>
<organism evidence="1 2">
    <name type="scientific">Centaurea solstitialis</name>
    <name type="common">yellow star-thistle</name>
    <dbReference type="NCBI Taxonomy" id="347529"/>
    <lineage>
        <taxon>Eukaryota</taxon>
        <taxon>Viridiplantae</taxon>
        <taxon>Streptophyta</taxon>
        <taxon>Embryophyta</taxon>
        <taxon>Tracheophyta</taxon>
        <taxon>Spermatophyta</taxon>
        <taxon>Magnoliopsida</taxon>
        <taxon>eudicotyledons</taxon>
        <taxon>Gunneridae</taxon>
        <taxon>Pentapetalae</taxon>
        <taxon>asterids</taxon>
        <taxon>campanulids</taxon>
        <taxon>Asterales</taxon>
        <taxon>Asteraceae</taxon>
        <taxon>Carduoideae</taxon>
        <taxon>Cardueae</taxon>
        <taxon>Centaureinae</taxon>
        <taxon>Centaurea</taxon>
    </lineage>
</organism>
<dbReference type="AlphaFoldDB" id="A0AA38ST61"/>
<evidence type="ECO:0000313" key="1">
    <source>
        <dbReference type="EMBL" id="KAJ9548355.1"/>
    </source>
</evidence>
<dbReference type="EMBL" id="JARYMX010000005">
    <property type="protein sequence ID" value="KAJ9548355.1"/>
    <property type="molecule type" value="Genomic_DNA"/>
</dbReference>
<comment type="caution">
    <text evidence="1">The sequence shown here is derived from an EMBL/GenBank/DDBJ whole genome shotgun (WGS) entry which is preliminary data.</text>
</comment>
<accession>A0AA38ST61</accession>
<sequence length="55" mass="6242">MVSEEGCRVRKKAEELGGVVRRSVEDGGVMRKEMDSFVAQLLDHRMWQQGQAYAS</sequence>
<evidence type="ECO:0000313" key="2">
    <source>
        <dbReference type="Proteomes" id="UP001172457"/>
    </source>
</evidence>
<reference evidence="1" key="1">
    <citation type="submission" date="2023-03" db="EMBL/GenBank/DDBJ databases">
        <title>Chromosome-scale reference genome and RAD-based genetic map of yellow starthistle (Centaurea solstitialis) reveal putative structural variation and QTLs associated with invader traits.</title>
        <authorList>
            <person name="Reatini B."/>
            <person name="Cang F.A."/>
            <person name="Jiang Q."/>
            <person name="Mckibben M.T.W."/>
            <person name="Barker M.S."/>
            <person name="Rieseberg L.H."/>
            <person name="Dlugosch K.M."/>
        </authorList>
    </citation>
    <scope>NUCLEOTIDE SEQUENCE</scope>
    <source>
        <strain evidence="1">CAN-66</strain>
        <tissue evidence="1">Leaf</tissue>
    </source>
</reference>
<dbReference type="Proteomes" id="UP001172457">
    <property type="component" value="Chromosome 5"/>
</dbReference>
<gene>
    <name evidence="1" type="ORF">OSB04_020898</name>
</gene>
<proteinExistence type="predicted"/>
<name>A0AA38ST61_9ASTR</name>
<keyword evidence="2" id="KW-1185">Reference proteome</keyword>